<reference evidence="2" key="1">
    <citation type="submission" date="2019-08" db="EMBL/GenBank/DDBJ databases">
        <authorList>
            <person name="Kucharzyk K."/>
            <person name="Murdoch R.W."/>
            <person name="Higgins S."/>
            <person name="Loffler F."/>
        </authorList>
    </citation>
    <scope>NUCLEOTIDE SEQUENCE</scope>
</reference>
<evidence type="ECO:0000313" key="2">
    <source>
        <dbReference type="EMBL" id="MPL88733.1"/>
    </source>
</evidence>
<name>A0A644VDE1_9ZZZZ</name>
<feature type="region of interest" description="Disordered" evidence="1">
    <location>
        <begin position="206"/>
        <end position="227"/>
    </location>
</feature>
<dbReference type="EMBL" id="VSSQ01000264">
    <property type="protein sequence ID" value="MPL88733.1"/>
    <property type="molecule type" value="Genomic_DNA"/>
</dbReference>
<dbReference type="AlphaFoldDB" id="A0A644VDE1"/>
<accession>A0A644VDE1</accession>
<gene>
    <name evidence="2" type="ORF">SDC9_34760</name>
</gene>
<evidence type="ECO:0000256" key="1">
    <source>
        <dbReference type="SAM" id="MobiDB-lite"/>
    </source>
</evidence>
<proteinExistence type="predicted"/>
<feature type="compositionally biased region" description="Basic and acidic residues" evidence="1">
    <location>
        <begin position="206"/>
        <end position="221"/>
    </location>
</feature>
<comment type="caution">
    <text evidence="2">The sequence shown here is derived from an EMBL/GenBank/DDBJ whole genome shotgun (WGS) entry which is preliminary data.</text>
</comment>
<protein>
    <submittedName>
        <fullName evidence="2">Uncharacterized protein</fullName>
    </submittedName>
</protein>
<sequence length="455" mass="49477">MHLELDGAAPHRSWQCALDRVRQRIAHREVEPVVVAQHLRATEADVILDDAGGEDVQADVLWPDRVRRMGIAHTPGHVGGLLPFGAEPDHVDIVPAKARTARCPHRPGIGRVADGADVAVEDLLIVEQQRHIRARVIGEARGDRGGNVEITAVLEQVRIIVELRHLEAGLRRKAQRQLRRDLVLQARPETDAGGIIGIVPGNAEGREAARREALHRDRGRDAPGQPPHLLRIGHRQEQLVEVHPGLAAAKDTCAAAEIGTVRVAHRRVGGVHPAVAIGREVQHRAVLQRHVVGEIRHQEVFVPAFHLARGDEAGAGAGVAAPRREHLHAQAELLPDRGHRGRVDRARHPVLAVGHARARHAALRDAVAQGKISFGGRSDFRHQCRHKAQRRRSREAGFQGGLHSSLHGLELVKIFRVAPAGTGGDPQATGYPTRDIAAKDLMKGPAMRGSLIIAL</sequence>
<organism evidence="2">
    <name type="scientific">bioreactor metagenome</name>
    <dbReference type="NCBI Taxonomy" id="1076179"/>
    <lineage>
        <taxon>unclassified sequences</taxon>
        <taxon>metagenomes</taxon>
        <taxon>ecological metagenomes</taxon>
    </lineage>
</organism>